<protein>
    <submittedName>
        <fullName evidence="2">Uncharacterized protein</fullName>
    </submittedName>
</protein>
<feature type="compositionally biased region" description="Low complexity" evidence="1">
    <location>
        <begin position="21"/>
        <end position="57"/>
    </location>
</feature>
<feature type="compositionally biased region" description="Polar residues" evidence="1">
    <location>
        <begin position="86"/>
        <end position="98"/>
    </location>
</feature>
<feature type="compositionally biased region" description="Basic residues" evidence="1">
    <location>
        <begin position="123"/>
        <end position="139"/>
    </location>
</feature>
<sequence length="139" mass="14904">MPRGRRRCPVPREHHHRSRAPRAPSSLPRPGSRSPWRMEQPTATTLTSAALTTLPSPRARSSGATIRCCRASLQLPLAVAKHPHSPSRSGASSADPTVSSPDPPPASLDPATRAVDPTTGRRGGSRRRAPKGVSHRRAR</sequence>
<evidence type="ECO:0000256" key="1">
    <source>
        <dbReference type="SAM" id="MobiDB-lite"/>
    </source>
</evidence>
<feature type="compositionally biased region" description="Basic residues" evidence="1">
    <location>
        <begin position="1"/>
        <end position="20"/>
    </location>
</feature>
<proteinExistence type="predicted"/>
<evidence type="ECO:0000313" key="2">
    <source>
        <dbReference type="EMBL" id="JAD17228.1"/>
    </source>
</evidence>
<feature type="region of interest" description="Disordered" evidence="1">
    <location>
        <begin position="1"/>
        <end position="65"/>
    </location>
</feature>
<name>A0A0A8XWU7_ARUDO</name>
<dbReference type="AlphaFoldDB" id="A0A0A8XWU7"/>
<reference evidence="2" key="1">
    <citation type="submission" date="2014-09" db="EMBL/GenBank/DDBJ databases">
        <authorList>
            <person name="Magalhaes I.L.F."/>
            <person name="Oliveira U."/>
            <person name="Santos F.R."/>
            <person name="Vidigal T.H.D.A."/>
            <person name="Brescovit A.D."/>
            <person name="Santos A.J."/>
        </authorList>
    </citation>
    <scope>NUCLEOTIDE SEQUENCE</scope>
    <source>
        <tissue evidence="2">Shoot tissue taken approximately 20 cm above the soil surface</tissue>
    </source>
</reference>
<reference evidence="2" key="2">
    <citation type="journal article" date="2015" name="Data Brief">
        <title>Shoot transcriptome of the giant reed, Arundo donax.</title>
        <authorList>
            <person name="Barrero R.A."/>
            <person name="Guerrero F.D."/>
            <person name="Moolhuijzen P."/>
            <person name="Goolsby J.A."/>
            <person name="Tidwell J."/>
            <person name="Bellgard S.E."/>
            <person name="Bellgard M.I."/>
        </authorList>
    </citation>
    <scope>NUCLEOTIDE SEQUENCE</scope>
    <source>
        <tissue evidence="2">Shoot tissue taken approximately 20 cm above the soil surface</tissue>
    </source>
</reference>
<dbReference type="EMBL" id="GBRH01280667">
    <property type="protein sequence ID" value="JAD17228.1"/>
    <property type="molecule type" value="Transcribed_RNA"/>
</dbReference>
<feature type="region of interest" description="Disordered" evidence="1">
    <location>
        <begin position="79"/>
        <end position="139"/>
    </location>
</feature>
<accession>A0A0A8XWU7</accession>
<organism evidence="2">
    <name type="scientific">Arundo donax</name>
    <name type="common">Giant reed</name>
    <name type="synonym">Donax arundinaceus</name>
    <dbReference type="NCBI Taxonomy" id="35708"/>
    <lineage>
        <taxon>Eukaryota</taxon>
        <taxon>Viridiplantae</taxon>
        <taxon>Streptophyta</taxon>
        <taxon>Embryophyta</taxon>
        <taxon>Tracheophyta</taxon>
        <taxon>Spermatophyta</taxon>
        <taxon>Magnoliopsida</taxon>
        <taxon>Liliopsida</taxon>
        <taxon>Poales</taxon>
        <taxon>Poaceae</taxon>
        <taxon>PACMAD clade</taxon>
        <taxon>Arundinoideae</taxon>
        <taxon>Arundineae</taxon>
        <taxon>Arundo</taxon>
    </lineage>
</organism>